<dbReference type="GO" id="GO:0003824">
    <property type="term" value="F:catalytic activity"/>
    <property type="evidence" value="ECO:0007669"/>
    <property type="project" value="InterPro"/>
</dbReference>
<dbReference type="InterPro" id="IPR001242">
    <property type="entry name" value="Condensation_dom"/>
</dbReference>
<evidence type="ECO:0000313" key="3">
    <source>
        <dbReference type="Proteomes" id="UP000002247"/>
    </source>
</evidence>
<dbReference type="Gene3D" id="3.30.559.10">
    <property type="entry name" value="Chloramphenicol acetyltransferase-like domain"/>
    <property type="match status" value="1"/>
</dbReference>
<accession>D6ZCK1</accession>
<dbReference type="eggNOG" id="COG1020">
    <property type="taxonomic scope" value="Bacteria"/>
</dbReference>
<dbReference type="HOGENOM" id="CLU_034647_1_0_11"/>
<keyword evidence="3" id="KW-1185">Reference proteome</keyword>
<dbReference type="GO" id="GO:0043041">
    <property type="term" value="P:amino acid activation for nonribosomal peptide biosynthetic process"/>
    <property type="evidence" value="ECO:0007669"/>
    <property type="project" value="TreeGrafter"/>
</dbReference>
<dbReference type="GO" id="GO:0005737">
    <property type="term" value="C:cytoplasm"/>
    <property type="evidence" value="ECO:0007669"/>
    <property type="project" value="TreeGrafter"/>
</dbReference>
<dbReference type="AlphaFoldDB" id="D6ZCK1"/>
<dbReference type="GO" id="GO:0044550">
    <property type="term" value="P:secondary metabolite biosynthetic process"/>
    <property type="evidence" value="ECO:0007669"/>
    <property type="project" value="TreeGrafter"/>
</dbReference>
<dbReference type="GO" id="GO:0008610">
    <property type="term" value="P:lipid biosynthetic process"/>
    <property type="evidence" value="ECO:0007669"/>
    <property type="project" value="UniProtKB-ARBA"/>
</dbReference>
<feature type="domain" description="Condensation" evidence="1">
    <location>
        <begin position="61"/>
        <end position="449"/>
    </location>
</feature>
<evidence type="ECO:0000313" key="2">
    <source>
        <dbReference type="EMBL" id="ADG97043.1"/>
    </source>
</evidence>
<organism evidence="2 3">
    <name type="scientific">Segniliparus rotundus (strain ATCC BAA-972 / CDC 1076 / CIP 108378 / DSM 44985 / JCM 13578)</name>
    <dbReference type="NCBI Taxonomy" id="640132"/>
    <lineage>
        <taxon>Bacteria</taxon>
        <taxon>Bacillati</taxon>
        <taxon>Actinomycetota</taxon>
        <taxon>Actinomycetes</taxon>
        <taxon>Mycobacteriales</taxon>
        <taxon>Segniliparaceae</taxon>
        <taxon>Segniliparus</taxon>
    </lineage>
</organism>
<dbReference type="InterPro" id="IPR023213">
    <property type="entry name" value="CAT-like_dom_sf"/>
</dbReference>
<dbReference type="OrthoDB" id="9789603at2"/>
<dbReference type="PANTHER" id="PTHR45527">
    <property type="entry name" value="NONRIBOSOMAL PEPTIDE SYNTHETASE"/>
    <property type="match status" value="1"/>
</dbReference>
<name>D6ZCK1_SEGRD</name>
<dbReference type="GO" id="GO:0031177">
    <property type="term" value="F:phosphopantetheine binding"/>
    <property type="evidence" value="ECO:0007669"/>
    <property type="project" value="TreeGrafter"/>
</dbReference>
<dbReference type="PANTHER" id="PTHR45527:SF1">
    <property type="entry name" value="FATTY ACID SYNTHASE"/>
    <property type="match status" value="1"/>
</dbReference>
<sequence>MLVTTIDLVRLDPGGYLQWHSPPQPLGPVSDIPPSANQGFHLNAVLLGREGAKNGSDGWLAVTFDVPGRIRPDSLTESFAALMRRHESLRCSFEAVDGNIIRRVHPASAVALVAPDAALPMASADELSATLRQKLRSVCDPTRFPAALFAAVDRPETSTVICGFDHSAVDALSLAIIAREVRADYLARVAGEPAPTLPEVGSFLDYCAYETGQPPLPQDHPGLTIWRQFLTSQKGLFPSFPLDLGVRPGEIEPQRTVVRELLDENGAERFETFCHSHEGSLYSGELTALAGAVRDLGGPERIATLTPMRILLRPEWEEAVGWFVTNIPLVFRCGTDFADGVRQNRLAFREALPAAQVPMGQVLSGRAGAFELVRRDVSMVSHIDYRKVFAASAADTERRTTHISNTTVADDAQFWFSRTSQGLWLRIRHPDTAVARETVGRLCQRLEAILREQC</sequence>
<dbReference type="RefSeq" id="WP_013137499.1">
    <property type="nucleotide sequence ID" value="NC_014168.1"/>
</dbReference>
<dbReference type="Proteomes" id="UP000002247">
    <property type="component" value="Chromosome"/>
</dbReference>
<dbReference type="Pfam" id="PF00668">
    <property type="entry name" value="Condensation"/>
    <property type="match status" value="1"/>
</dbReference>
<dbReference type="KEGG" id="srt:Srot_0561"/>
<protein>
    <submittedName>
        <fullName evidence="2">Condensation domain protein</fullName>
    </submittedName>
</protein>
<dbReference type="SUPFAM" id="SSF52777">
    <property type="entry name" value="CoA-dependent acyltransferases"/>
    <property type="match status" value="2"/>
</dbReference>
<proteinExistence type="predicted"/>
<dbReference type="Gene3D" id="3.30.559.30">
    <property type="entry name" value="Nonribosomal peptide synthetase, condensation domain"/>
    <property type="match status" value="1"/>
</dbReference>
<evidence type="ECO:0000259" key="1">
    <source>
        <dbReference type="Pfam" id="PF00668"/>
    </source>
</evidence>
<reference evidence="2 3" key="1">
    <citation type="journal article" date="2010" name="Stand. Genomic Sci.">
        <title>Complete genome sequence of Segniliparus rotundus type strain (CDC 1076).</title>
        <authorList>
            <person name="Sikorski J."/>
            <person name="Lapidus A."/>
            <person name="Copeland A."/>
            <person name="Misra M."/>
            <person name="Glavina Del Rio T."/>
            <person name="Nolan M."/>
            <person name="Lucas S."/>
            <person name="Chen F."/>
            <person name="Tice H."/>
            <person name="Cheng J.F."/>
            <person name="Jando M."/>
            <person name="Schneider S."/>
            <person name="Bruce D."/>
            <person name="Goodwin L."/>
            <person name="Pitluck S."/>
            <person name="Liolios K."/>
            <person name="Mikhailova N."/>
            <person name="Pati A."/>
            <person name="Ivanova N."/>
            <person name="Mavromatis K."/>
            <person name="Chen A."/>
            <person name="Palaniappan K."/>
            <person name="Chertkov O."/>
            <person name="Land M."/>
            <person name="Hauser L."/>
            <person name="Chang Y.J."/>
            <person name="Jeffries C.D."/>
            <person name="Brettin T."/>
            <person name="Detter J.C."/>
            <person name="Han C."/>
            <person name="Rohde M."/>
            <person name="Goker M."/>
            <person name="Bristow J."/>
            <person name="Eisen J.A."/>
            <person name="Markowitz V."/>
            <person name="Hugenholtz P."/>
            <person name="Kyrpides N.C."/>
            <person name="Klenk H.P."/>
        </authorList>
    </citation>
    <scope>NUCLEOTIDE SEQUENCE [LARGE SCALE GENOMIC DNA]</scope>
    <source>
        <strain evidence="3">ATCC BAA-972 / CDC 1076 / CIP 108378 / DSM 44985 / JCM 13578</strain>
    </source>
</reference>
<dbReference type="STRING" id="640132.Srot_0561"/>
<dbReference type="EMBL" id="CP001958">
    <property type="protein sequence ID" value="ADG97043.1"/>
    <property type="molecule type" value="Genomic_DNA"/>
</dbReference>
<gene>
    <name evidence="2" type="ordered locus">Srot_0561</name>
</gene>